<name>A0A7R9DB45_TIMCR</name>
<gene>
    <name evidence="2" type="ORF">TCEB3V08_LOCUS10947</name>
</gene>
<evidence type="ECO:0000256" key="1">
    <source>
        <dbReference type="SAM" id="MobiDB-lite"/>
    </source>
</evidence>
<accession>A0A7R9DB45</accession>
<dbReference type="EMBL" id="OC322235">
    <property type="protein sequence ID" value="CAD7411459.1"/>
    <property type="molecule type" value="Genomic_DNA"/>
</dbReference>
<proteinExistence type="predicted"/>
<reference evidence="2" key="1">
    <citation type="submission" date="2020-11" db="EMBL/GenBank/DDBJ databases">
        <authorList>
            <person name="Tran Van P."/>
        </authorList>
    </citation>
    <scope>NUCLEOTIDE SEQUENCE</scope>
</reference>
<feature type="region of interest" description="Disordered" evidence="1">
    <location>
        <begin position="130"/>
        <end position="158"/>
    </location>
</feature>
<evidence type="ECO:0000313" key="2">
    <source>
        <dbReference type="EMBL" id="CAD7411459.1"/>
    </source>
</evidence>
<dbReference type="AlphaFoldDB" id="A0A7R9DB45"/>
<organism evidence="2">
    <name type="scientific">Timema cristinae</name>
    <name type="common">Walking stick</name>
    <dbReference type="NCBI Taxonomy" id="61476"/>
    <lineage>
        <taxon>Eukaryota</taxon>
        <taxon>Metazoa</taxon>
        <taxon>Ecdysozoa</taxon>
        <taxon>Arthropoda</taxon>
        <taxon>Hexapoda</taxon>
        <taxon>Insecta</taxon>
        <taxon>Pterygota</taxon>
        <taxon>Neoptera</taxon>
        <taxon>Polyneoptera</taxon>
        <taxon>Phasmatodea</taxon>
        <taxon>Timematodea</taxon>
        <taxon>Timematoidea</taxon>
        <taxon>Timematidae</taxon>
        <taxon>Timema</taxon>
    </lineage>
</organism>
<sequence>MHTFLCIVRYNSYAMHTFLYIVRYSSYAIHSFLWSPIFFFFSGHFLPWTVDIPGVLDSSSPSSHLFASEQSFPSKEQLPTSHLVTGRSTTVWCWSQDMERPNRLCWLNALLGPPIIPVFTKRNVLPVGFQEPDRKKPARRTGPGHDLSPLTPPSGTDRSIKILSGRL</sequence>
<protein>
    <submittedName>
        <fullName evidence="2">Uncharacterized protein</fullName>
    </submittedName>
</protein>